<dbReference type="GO" id="GO:0005834">
    <property type="term" value="C:heterotrimeric G-protein complex"/>
    <property type="evidence" value="ECO:0007669"/>
    <property type="project" value="InterPro"/>
</dbReference>
<dbReference type="Gene3D" id="1.10.400.10">
    <property type="entry name" value="GI Alpha 1, domain 2-like"/>
    <property type="match status" value="1"/>
</dbReference>
<keyword evidence="9" id="KW-1185">Reference proteome</keyword>
<dbReference type="SUPFAM" id="SSF52540">
    <property type="entry name" value="P-loop containing nucleoside triphosphate hydrolases"/>
    <property type="match status" value="1"/>
</dbReference>
<evidence type="ECO:0000313" key="9">
    <source>
        <dbReference type="Proteomes" id="UP001276659"/>
    </source>
</evidence>
<dbReference type="InterPro" id="IPR002975">
    <property type="entry name" value="Fungi_Gprotein_alpha"/>
</dbReference>
<dbReference type="PANTHER" id="PTHR10218">
    <property type="entry name" value="GTP-BINDING PROTEIN ALPHA SUBUNIT"/>
    <property type="match status" value="1"/>
</dbReference>
<feature type="binding site" evidence="6">
    <location>
        <begin position="186"/>
        <end position="192"/>
    </location>
    <ligand>
        <name>GTP</name>
        <dbReference type="ChEBI" id="CHEBI:37565"/>
    </ligand>
</feature>
<dbReference type="FunFam" id="3.40.50.300:FF:000692">
    <property type="entry name" value="Guanine nucleotide-binding protein subunit alpha"/>
    <property type="match status" value="1"/>
</dbReference>
<dbReference type="PRINTS" id="PR01241">
    <property type="entry name" value="GPROTEINAFNG"/>
</dbReference>
<dbReference type="SMART" id="SM00275">
    <property type="entry name" value="G_alpha"/>
    <property type="match status" value="1"/>
</dbReference>
<dbReference type="InterPro" id="IPR001019">
    <property type="entry name" value="Gprotein_alpha_su"/>
</dbReference>
<feature type="binding site" evidence="7">
    <location>
        <position position="192"/>
    </location>
    <ligand>
        <name>Mg(2+)</name>
        <dbReference type="ChEBI" id="CHEBI:18420"/>
    </ligand>
</feature>
<feature type="binding site" evidence="6">
    <location>
        <begin position="54"/>
        <end position="59"/>
    </location>
    <ligand>
        <name>GTP</name>
        <dbReference type="ChEBI" id="CHEBI:37565"/>
    </ligand>
</feature>
<dbReference type="GO" id="GO:0003924">
    <property type="term" value="F:GTPase activity"/>
    <property type="evidence" value="ECO:0007669"/>
    <property type="project" value="InterPro"/>
</dbReference>
<protein>
    <submittedName>
        <fullName evidence="8">Uncharacterized protein</fullName>
    </submittedName>
</protein>
<dbReference type="GO" id="GO:0031683">
    <property type="term" value="F:G-protein beta/gamma-subunit complex binding"/>
    <property type="evidence" value="ECO:0007669"/>
    <property type="project" value="InterPro"/>
</dbReference>
<dbReference type="AlphaFoldDB" id="A0AAD9ZGN5"/>
<evidence type="ECO:0000256" key="6">
    <source>
        <dbReference type="PIRSR" id="PIRSR601019-1"/>
    </source>
</evidence>
<dbReference type="PANTHER" id="PTHR10218:SF242">
    <property type="entry name" value="GUANINE NUCLEOTIDE-BINDING PROTEIN ALPHA-1 SUBUNIT"/>
    <property type="match status" value="1"/>
</dbReference>
<dbReference type="EMBL" id="JASNWA010000003">
    <property type="protein sequence ID" value="KAK3178655.1"/>
    <property type="molecule type" value="Genomic_DNA"/>
</dbReference>
<dbReference type="PROSITE" id="PS51882">
    <property type="entry name" value="G_ALPHA"/>
    <property type="match status" value="1"/>
</dbReference>
<dbReference type="Pfam" id="PF00503">
    <property type="entry name" value="G-alpha"/>
    <property type="match status" value="1"/>
</dbReference>
<evidence type="ECO:0000256" key="1">
    <source>
        <dbReference type="ARBA" id="ARBA00007976"/>
    </source>
</evidence>
<evidence type="ECO:0000256" key="2">
    <source>
        <dbReference type="ARBA" id="ARBA00022723"/>
    </source>
</evidence>
<reference evidence="8" key="1">
    <citation type="submission" date="2022-11" db="EMBL/GenBank/DDBJ databases">
        <title>Chromosomal genome sequence assembly and mating type (MAT) locus characterization of the leprose asexual lichenized fungus Lepraria neglecta (Nyl.) Erichsen.</title>
        <authorList>
            <person name="Allen J.L."/>
            <person name="Pfeffer B."/>
        </authorList>
    </citation>
    <scope>NUCLEOTIDE SEQUENCE</scope>
    <source>
        <strain evidence="8">Allen 5258</strain>
    </source>
</reference>
<dbReference type="GO" id="GO:0001664">
    <property type="term" value="F:G protein-coupled receptor binding"/>
    <property type="evidence" value="ECO:0007669"/>
    <property type="project" value="InterPro"/>
</dbReference>
<evidence type="ECO:0000256" key="4">
    <source>
        <dbReference type="ARBA" id="ARBA00023134"/>
    </source>
</evidence>
<keyword evidence="7" id="KW-0460">Magnesium</keyword>
<dbReference type="InterPro" id="IPR027417">
    <property type="entry name" value="P-loop_NTPase"/>
</dbReference>
<gene>
    <name evidence="8" type="ORF">OEA41_000792</name>
</gene>
<keyword evidence="4 6" id="KW-0342">GTP-binding</keyword>
<organism evidence="8 9">
    <name type="scientific">Lepraria neglecta</name>
    <dbReference type="NCBI Taxonomy" id="209136"/>
    <lineage>
        <taxon>Eukaryota</taxon>
        <taxon>Fungi</taxon>
        <taxon>Dikarya</taxon>
        <taxon>Ascomycota</taxon>
        <taxon>Pezizomycotina</taxon>
        <taxon>Lecanoromycetes</taxon>
        <taxon>OSLEUM clade</taxon>
        <taxon>Lecanoromycetidae</taxon>
        <taxon>Lecanorales</taxon>
        <taxon>Lecanorineae</taxon>
        <taxon>Stereocaulaceae</taxon>
        <taxon>Lepraria</taxon>
    </lineage>
</organism>
<dbReference type="GO" id="GO:0000750">
    <property type="term" value="P:pheromone-dependent signal transduction involved in conjugation with cellular fusion"/>
    <property type="evidence" value="ECO:0007669"/>
    <property type="project" value="TreeGrafter"/>
</dbReference>
<feature type="binding site" evidence="6">
    <location>
        <position position="337"/>
    </location>
    <ligand>
        <name>GTP</name>
        <dbReference type="ChEBI" id="CHEBI:37565"/>
    </ligand>
</feature>
<feature type="binding site" evidence="6">
    <location>
        <begin position="211"/>
        <end position="215"/>
    </location>
    <ligand>
        <name>GTP</name>
        <dbReference type="ChEBI" id="CHEBI:37565"/>
    </ligand>
</feature>
<dbReference type="GO" id="GO:0005525">
    <property type="term" value="F:GTP binding"/>
    <property type="evidence" value="ECO:0007669"/>
    <property type="project" value="UniProtKB-KW"/>
</dbReference>
<sequence>MVFNMCFPKTGGGNALTRSTSEERKKNMEIEKMIRKDKKAQARQVKILLLGAGESGKSTILKQMRIIYSEGFRLDERKEVRQVIFSNMIVAFKIIAEEMRELGLEYESEKSAEYERIIGSAADIGPDDMFPQQCQVAMKGLWEDPAVQKCIKRGNEYALHDNIQYYYANIDRLFARDYLPSDQDVLRSRLRTTGITETLFELGQLNYHMFDVGGQRSERKKWVHCFEGVHCLMFVAALSGYDQCLVEDKTANQMQEALLLFESIMGLTWFKSSSIILFLNKTDLFKEKISEKPVSDYFPDYTGASNDYKAASEHFANKFRSLNRTEDREIYVHFTNATDTNLLKLTMQSVQDTIIQSNLTTLIL</sequence>
<dbReference type="SUPFAM" id="SSF47895">
    <property type="entry name" value="Transducin (alpha subunit), insertion domain"/>
    <property type="match status" value="1"/>
</dbReference>
<dbReference type="GO" id="GO:0005737">
    <property type="term" value="C:cytoplasm"/>
    <property type="evidence" value="ECO:0007669"/>
    <property type="project" value="TreeGrafter"/>
</dbReference>
<dbReference type="Gene3D" id="3.40.50.300">
    <property type="entry name" value="P-loop containing nucleotide triphosphate hydrolases"/>
    <property type="match status" value="1"/>
</dbReference>
<dbReference type="GO" id="GO:0007186">
    <property type="term" value="P:G protein-coupled receptor signaling pathway"/>
    <property type="evidence" value="ECO:0007669"/>
    <property type="project" value="InterPro"/>
</dbReference>
<dbReference type="FunFam" id="3.40.50.300:FF:000051">
    <property type="entry name" value="Guanine nucleotide-binding protein subunit alpha"/>
    <property type="match status" value="1"/>
</dbReference>
<dbReference type="InterPro" id="IPR011025">
    <property type="entry name" value="GproteinA_insert"/>
</dbReference>
<dbReference type="CDD" id="cd00066">
    <property type="entry name" value="G-alpha"/>
    <property type="match status" value="1"/>
</dbReference>
<evidence type="ECO:0000256" key="3">
    <source>
        <dbReference type="ARBA" id="ARBA00022741"/>
    </source>
</evidence>
<evidence type="ECO:0000256" key="5">
    <source>
        <dbReference type="ARBA" id="ARBA00023224"/>
    </source>
</evidence>
<proteinExistence type="inferred from homology"/>
<name>A0AAD9ZGN5_9LECA</name>
<keyword evidence="3 6" id="KW-0547">Nucleotide-binding</keyword>
<dbReference type="Proteomes" id="UP001276659">
    <property type="component" value="Unassembled WGS sequence"/>
</dbReference>
<keyword evidence="2 7" id="KW-0479">Metal-binding</keyword>
<comment type="similarity">
    <text evidence="1">Belongs to the G-alpha family. G(q) subfamily.</text>
</comment>
<comment type="caution">
    <text evidence="8">The sequence shown here is derived from an EMBL/GenBank/DDBJ whole genome shotgun (WGS) entry which is preliminary data.</text>
</comment>
<accession>A0AAD9ZGN5</accession>
<evidence type="ECO:0000256" key="7">
    <source>
        <dbReference type="PIRSR" id="PIRSR601019-2"/>
    </source>
</evidence>
<keyword evidence="5" id="KW-0807">Transducer</keyword>
<evidence type="ECO:0000313" key="8">
    <source>
        <dbReference type="EMBL" id="KAK3178655.1"/>
    </source>
</evidence>
<feature type="binding site" evidence="6">
    <location>
        <begin position="280"/>
        <end position="283"/>
    </location>
    <ligand>
        <name>GTP</name>
        <dbReference type="ChEBI" id="CHEBI:37565"/>
    </ligand>
</feature>
<dbReference type="PRINTS" id="PR00318">
    <property type="entry name" value="GPROTEINA"/>
</dbReference>
<dbReference type="GO" id="GO:0046872">
    <property type="term" value="F:metal ion binding"/>
    <property type="evidence" value="ECO:0007669"/>
    <property type="project" value="UniProtKB-KW"/>
</dbReference>
<feature type="binding site" evidence="7">
    <location>
        <position position="58"/>
    </location>
    <ligand>
        <name>Mg(2+)</name>
        <dbReference type="ChEBI" id="CHEBI:18420"/>
    </ligand>
</feature>